<comment type="caution">
    <text evidence="4">The sequence shown here is derived from an EMBL/GenBank/DDBJ whole genome shotgun (WGS) entry which is preliminary data.</text>
</comment>
<dbReference type="SUPFAM" id="SSF48403">
    <property type="entry name" value="Ankyrin repeat"/>
    <property type="match status" value="3"/>
</dbReference>
<evidence type="ECO:0000313" key="5">
    <source>
        <dbReference type="Proteomes" id="UP001159405"/>
    </source>
</evidence>
<evidence type="ECO:0000256" key="2">
    <source>
        <dbReference type="ARBA" id="ARBA00023043"/>
    </source>
</evidence>
<proteinExistence type="predicted"/>
<dbReference type="Proteomes" id="UP001159405">
    <property type="component" value="Unassembled WGS sequence"/>
</dbReference>
<feature type="repeat" description="ANK" evidence="3">
    <location>
        <begin position="350"/>
        <end position="384"/>
    </location>
</feature>
<dbReference type="Gene3D" id="1.25.40.20">
    <property type="entry name" value="Ankyrin repeat-containing domain"/>
    <property type="match status" value="5"/>
</dbReference>
<reference evidence="4 5" key="1">
    <citation type="submission" date="2022-05" db="EMBL/GenBank/DDBJ databases">
        <authorList>
            <consortium name="Genoscope - CEA"/>
            <person name="William W."/>
        </authorList>
    </citation>
    <scope>NUCLEOTIDE SEQUENCE [LARGE SCALE GENOMIC DNA]</scope>
</reference>
<feature type="repeat" description="ANK" evidence="3">
    <location>
        <begin position="151"/>
        <end position="183"/>
    </location>
</feature>
<name>A0ABN8RHJ3_9CNID</name>
<protein>
    <submittedName>
        <fullName evidence="4">Uncharacterized protein</fullName>
    </submittedName>
</protein>
<gene>
    <name evidence="4" type="ORF">PLOB_00020359</name>
</gene>
<keyword evidence="2 3" id="KW-0040">ANK repeat</keyword>
<feature type="repeat" description="ANK" evidence="3">
    <location>
        <begin position="454"/>
        <end position="486"/>
    </location>
</feature>
<dbReference type="PROSITE" id="PS50297">
    <property type="entry name" value="ANK_REP_REGION"/>
    <property type="match status" value="6"/>
</dbReference>
<feature type="repeat" description="ANK" evidence="3">
    <location>
        <begin position="419"/>
        <end position="453"/>
    </location>
</feature>
<keyword evidence="5" id="KW-1185">Reference proteome</keyword>
<organism evidence="4 5">
    <name type="scientific">Porites lobata</name>
    <dbReference type="NCBI Taxonomy" id="104759"/>
    <lineage>
        <taxon>Eukaryota</taxon>
        <taxon>Metazoa</taxon>
        <taxon>Cnidaria</taxon>
        <taxon>Anthozoa</taxon>
        <taxon>Hexacorallia</taxon>
        <taxon>Scleractinia</taxon>
        <taxon>Fungiina</taxon>
        <taxon>Poritidae</taxon>
        <taxon>Porites</taxon>
    </lineage>
</organism>
<sequence length="915" mass="102316">MADNKLPHSSPRTREYPDDPKREVLEAAIWGDAELLNEVLGELNSAERISVLAVHKYPQHFSFLSAFPYHLQTTPLINAVENENLDCLKVLLKYKADIEGLGDLCFLNRRTPYFHWQLCTPLCVAAAYGNLDILSFLLENGADINAAIRTGGLTPLMLAVQKYHSNAVNYLLEQGADVNLQDMAGYTALHTAAACGNYNALRSLIYYGADVNARNRFNRTPLMLACQVVNKEAINNFINEHDHKKVYVRRSLCHFIRSNRNSFDAVTFLIDQGADVNLQDNNGHSALHHAVADCFYDKFSFKWLIVSEAHVTSDDYCPCNLVTSCQDDNVNVVDCLVQNEANIVDLQDEDGETALFFAVRSNWTSFGILSSLVTKGANLNTSRNDKRTPLMEASSKNDEKQVTWLIEHGADVNLQDEDDGDTALHFACNSDHASLEILSCLIENGASINACTDCKITPLMMAVQNCHKYVVSYLIEHGANVDLQDEDGDTALHYVAYQESRVDKTETFLTLSTAGASCLCKNSKGLTPLLVASGQGLTEVVESLIQQPEMTKEQRIDALELLGASLALEDGVAVEEGFVFIKRGMIERFADPSNPLLKCQMEPVEAYQNRKESQTLEELVQVEDDEDAVIMESLVVRERILGRNIEDLLEPIRFIASYYEDDDFPTSARLYRHAMKIAQHCSQSAVCDLSNITSVLENWLESDLPKDDAFIELLDQTFIDHNHEILQRNLTEKQEQSLFDSLLRLVKMMGQFNCCEEEEPSNAAILLKTICRSNPRDGDMNTLLHQVVRSHCGSPSHLYLEAVKFLLNAGFSANSINTRGETPLHLAVTLCPGDENIHLLTEMLEVLFNGGAHHDFVNHHGKTPMDMAETDEARIILSARRKLELKCISAKAVKKFGIPYLGVVPKTLEKYISMH</sequence>
<feature type="repeat" description="ANK" evidence="3">
    <location>
        <begin position="385"/>
        <end position="417"/>
    </location>
</feature>
<evidence type="ECO:0000256" key="3">
    <source>
        <dbReference type="PROSITE-ProRule" id="PRU00023"/>
    </source>
</evidence>
<dbReference type="Pfam" id="PF12796">
    <property type="entry name" value="Ank_2"/>
    <property type="match status" value="4"/>
</dbReference>
<dbReference type="InterPro" id="IPR036770">
    <property type="entry name" value="Ankyrin_rpt-contain_sf"/>
</dbReference>
<dbReference type="PANTHER" id="PTHR24126:SF14">
    <property type="entry name" value="ANK_REP_REGION DOMAIN-CONTAINING PROTEIN"/>
    <property type="match status" value="1"/>
</dbReference>
<dbReference type="InterPro" id="IPR002110">
    <property type="entry name" value="Ankyrin_rpt"/>
</dbReference>
<keyword evidence="1" id="KW-0677">Repeat</keyword>
<dbReference type="PRINTS" id="PR01415">
    <property type="entry name" value="ANKYRIN"/>
</dbReference>
<dbReference type="PROSITE" id="PS50088">
    <property type="entry name" value="ANK_REPEAT"/>
    <property type="match status" value="7"/>
</dbReference>
<dbReference type="EMBL" id="CALNXK010000240">
    <property type="protein sequence ID" value="CAH3178482.1"/>
    <property type="molecule type" value="Genomic_DNA"/>
</dbReference>
<dbReference type="PANTHER" id="PTHR24126">
    <property type="entry name" value="ANKYRIN REPEAT, PH AND SEC7 DOMAIN CONTAINING PROTEIN SECG-RELATED"/>
    <property type="match status" value="1"/>
</dbReference>
<accession>A0ABN8RHJ3</accession>
<evidence type="ECO:0000313" key="4">
    <source>
        <dbReference type="EMBL" id="CAH3178482.1"/>
    </source>
</evidence>
<feature type="repeat" description="ANK" evidence="3">
    <location>
        <begin position="117"/>
        <end position="149"/>
    </location>
</feature>
<dbReference type="SMART" id="SM00248">
    <property type="entry name" value="ANK"/>
    <property type="match status" value="15"/>
</dbReference>
<feature type="repeat" description="ANK" evidence="3">
    <location>
        <begin position="184"/>
        <end position="216"/>
    </location>
</feature>
<evidence type="ECO:0000256" key="1">
    <source>
        <dbReference type="ARBA" id="ARBA00022737"/>
    </source>
</evidence>